<feature type="domain" description="ABC3 transporter permease C-terminal" evidence="8">
    <location>
        <begin position="268"/>
        <end position="392"/>
    </location>
</feature>
<evidence type="ECO:0000256" key="2">
    <source>
        <dbReference type="ARBA" id="ARBA00005236"/>
    </source>
</evidence>
<evidence type="ECO:0000256" key="5">
    <source>
        <dbReference type="ARBA" id="ARBA00022989"/>
    </source>
</evidence>
<dbReference type="InterPro" id="IPR025857">
    <property type="entry name" value="MacB_PCD"/>
</dbReference>
<proteinExistence type="inferred from homology"/>
<evidence type="ECO:0000259" key="9">
    <source>
        <dbReference type="Pfam" id="PF12704"/>
    </source>
</evidence>
<organism evidence="10">
    <name type="scientific">candidate division WOR-3 bacterium</name>
    <dbReference type="NCBI Taxonomy" id="2052148"/>
    <lineage>
        <taxon>Bacteria</taxon>
        <taxon>Bacteria division WOR-3</taxon>
    </lineage>
</organism>
<dbReference type="Pfam" id="PF12704">
    <property type="entry name" value="MacB_PCD"/>
    <property type="match status" value="1"/>
</dbReference>
<name>A0A7C6ABB3_UNCW3</name>
<feature type="transmembrane region" description="Helical" evidence="7">
    <location>
        <begin position="366"/>
        <end position="386"/>
    </location>
</feature>
<keyword evidence="4 7" id="KW-0812">Transmembrane</keyword>
<feature type="transmembrane region" description="Helical" evidence="7">
    <location>
        <begin position="312"/>
        <end position="339"/>
    </location>
</feature>
<dbReference type="InterPro" id="IPR051447">
    <property type="entry name" value="Lipoprotein-release_system"/>
</dbReference>
<keyword evidence="6 7" id="KW-0472">Membrane</keyword>
<reference evidence="10" key="1">
    <citation type="journal article" date="2020" name="mSystems">
        <title>Genome- and Community-Level Interaction Insights into Carbon Utilization and Element Cycling Functions of Hydrothermarchaeota in Hydrothermal Sediment.</title>
        <authorList>
            <person name="Zhou Z."/>
            <person name="Liu Y."/>
            <person name="Xu W."/>
            <person name="Pan J."/>
            <person name="Luo Z.H."/>
            <person name="Li M."/>
        </authorList>
    </citation>
    <scope>NUCLEOTIDE SEQUENCE [LARGE SCALE GENOMIC DNA]</scope>
    <source>
        <strain evidence="10">SpSt-876</strain>
    </source>
</reference>
<evidence type="ECO:0000256" key="4">
    <source>
        <dbReference type="ARBA" id="ARBA00022692"/>
    </source>
</evidence>
<dbReference type="GO" id="GO:0044874">
    <property type="term" value="P:lipoprotein localization to outer membrane"/>
    <property type="evidence" value="ECO:0007669"/>
    <property type="project" value="TreeGrafter"/>
</dbReference>
<feature type="domain" description="MacB-like periplasmic core" evidence="9">
    <location>
        <begin position="23"/>
        <end position="236"/>
    </location>
</feature>
<evidence type="ECO:0000256" key="6">
    <source>
        <dbReference type="ARBA" id="ARBA00023136"/>
    </source>
</evidence>
<gene>
    <name evidence="10" type="ORF">ENW73_09490</name>
</gene>
<feature type="transmembrane region" description="Helical" evidence="7">
    <location>
        <begin position="21"/>
        <end position="44"/>
    </location>
</feature>
<evidence type="ECO:0000259" key="8">
    <source>
        <dbReference type="Pfam" id="PF02687"/>
    </source>
</evidence>
<sequence>MFELFIARRYLLSRSGKFLSATSIISISGVFVGVSAILIVLSVLNGFHKELRDRILGITPHIVITKYSYEPIRLSDSLINKIQAQVKNFAPFIYTKTIIRARDQSDGIVIRGIDPEKEKKVTDIARMIVAGEFNFQNQGIVLGLDLARALGVTVGDEVTIISPFATQATPFGMIPKSQKFIVRGIFDSGMYEHNATLVYFDLKELQQFLGMGEVVTGIEARIDNIYNAAKVAQELTLSLGFPYRAQDWIMMNRNLFTALRLEKIVTFIVLVLIVLVAAFNIIAMLITMVLRKTKEIGILKAMGTKPKSIVKIFIGVGLLIGVIGTALGGLFGFIASFLLNKYQFIHLPGDVYFIKNLPVEMQLSDFLLVVFASLLISLLATIYPAYKASKLVPVEAIRYE</sequence>
<dbReference type="PANTHER" id="PTHR30489:SF0">
    <property type="entry name" value="LIPOPROTEIN-RELEASING SYSTEM TRANSMEMBRANE PROTEIN LOLE"/>
    <property type="match status" value="1"/>
</dbReference>
<dbReference type="EMBL" id="DTLI01000225">
    <property type="protein sequence ID" value="HHS53064.1"/>
    <property type="molecule type" value="Genomic_DNA"/>
</dbReference>
<dbReference type="Pfam" id="PF02687">
    <property type="entry name" value="FtsX"/>
    <property type="match status" value="1"/>
</dbReference>
<evidence type="ECO:0000256" key="1">
    <source>
        <dbReference type="ARBA" id="ARBA00004651"/>
    </source>
</evidence>
<comment type="similarity">
    <text evidence="2">Belongs to the ABC-4 integral membrane protein family. LolC/E subfamily.</text>
</comment>
<dbReference type="AlphaFoldDB" id="A0A7C6ABB3"/>
<accession>A0A7C6ABB3</accession>
<protein>
    <submittedName>
        <fullName evidence="10">ABC transporter permease</fullName>
    </submittedName>
</protein>
<evidence type="ECO:0000256" key="7">
    <source>
        <dbReference type="SAM" id="Phobius"/>
    </source>
</evidence>
<dbReference type="InterPro" id="IPR003838">
    <property type="entry name" value="ABC3_permease_C"/>
</dbReference>
<dbReference type="PANTHER" id="PTHR30489">
    <property type="entry name" value="LIPOPROTEIN-RELEASING SYSTEM TRANSMEMBRANE PROTEIN LOLE"/>
    <property type="match status" value="1"/>
</dbReference>
<keyword evidence="5 7" id="KW-1133">Transmembrane helix</keyword>
<dbReference type="GO" id="GO:0098797">
    <property type="term" value="C:plasma membrane protein complex"/>
    <property type="evidence" value="ECO:0007669"/>
    <property type="project" value="TreeGrafter"/>
</dbReference>
<evidence type="ECO:0000256" key="3">
    <source>
        <dbReference type="ARBA" id="ARBA00022475"/>
    </source>
</evidence>
<comment type="subcellular location">
    <subcellularLocation>
        <location evidence="1">Cell membrane</location>
        <topology evidence="1">Multi-pass membrane protein</topology>
    </subcellularLocation>
</comment>
<comment type="caution">
    <text evidence="10">The sequence shown here is derived from an EMBL/GenBank/DDBJ whole genome shotgun (WGS) entry which is preliminary data.</text>
</comment>
<evidence type="ECO:0000313" key="10">
    <source>
        <dbReference type="EMBL" id="HHS53064.1"/>
    </source>
</evidence>
<feature type="transmembrane region" description="Helical" evidence="7">
    <location>
        <begin position="264"/>
        <end position="291"/>
    </location>
</feature>
<keyword evidence="3" id="KW-1003">Cell membrane</keyword>